<keyword evidence="2" id="KW-1185">Reference proteome</keyword>
<dbReference type="Proteomes" id="UP000694413">
    <property type="component" value="Unassembled WGS sequence"/>
</dbReference>
<proteinExistence type="predicted"/>
<dbReference type="AlphaFoldDB" id="A0A8D2MBF6"/>
<dbReference type="Ensembl" id="ENSZALT00000007833.1">
    <property type="protein sequence ID" value="ENSZALP00000005267.1"/>
    <property type="gene ID" value="ENSZALG00000004895.1"/>
</dbReference>
<organism evidence="1 2">
    <name type="scientific">Zonotrichia albicollis</name>
    <name type="common">White-throated sparrow</name>
    <name type="synonym">Fringilla albicollis</name>
    <dbReference type="NCBI Taxonomy" id="44394"/>
    <lineage>
        <taxon>Eukaryota</taxon>
        <taxon>Metazoa</taxon>
        <taxon>Chordata</taxon>
        <taxon>Craniata</taxon>
        <taxon>Vertebrata</taxon>
        <taxon>Euteleostomi</taxon>
        <taxon>Archelosauria</taxon>
        <taxon>Archosauria</taxon>
        <taxon>Dinosauria</taxon>
        <taxon>Saurischia</taxon>
        <taxon>Theropoda</taxon>
        <taxon>Coelurosauria</taxon>
        <taxon>Aves</taxon>
        <taxon>Neognathae</taxon>
        <taxon>Neoaves</taxon>
        <taxon>Telluraves</taxon>
        <taxon>Australaves</taxon>
        <taxon>Passeriformes</taxon>
        <taxon>Passerellidae</taxon>
        <taxon>Zonotrichia</taxon>
    </lineage>
</organism>
<name>A0A8D2MBF6_ZONAL</name>
<accession>A0A8D2MBF6</accession>
<protein>
    <submittedName>
        <fullName evidence="1">Uncharacterized protein</fullName>
    </submittedName>
</protein>
<evidence type="ECO:0000313" key="2">
    <source>
        <dbReference type="Proteomes" id="UP000694413"/>
    </source>
</evidence>
<reference evidence="1" key="1">
    <citation type="submission" date="2025-08" db="UniProtKB">
        <authorList>
            <consortium name="Ensembl"/>
        </authorList>
    </citation>
    <scope>IDENTIFICATION</scope>
</reference>
<sequence length="113" mass="12151">MAPDPGRGLRDLGTESQTPVPLILTYGNNSQLCVKSYNLWEKIEQLREQLLRAVSTRQMYLCQQPGALWSGLPCSSSPWGSGSREPQGDAVQGHMGFPGVGNCSSCAAGLEIL</sequence>
<reference evidence="1" key="2">
    <citation type="submission" date="2025-09" db="UniProtKB">
        <authorList>
            <consortium name="Ensembl"/>
        </authorList>
    </citation>
    <scope>IDENTIFICATION</scope>
</reference>
<evidence type="ECO:0000313" key="1">
    <source>
        <dbReference type="Ensembl" id="ENSZALP00000005267.1"/>
    </source>
</evidence>